<dbReference type="WBParaSite" id="PEQ_0000301801-mRNA-1">
    <property type="protein sequence ID" value="PEQ_0000301801-mRNA-1"/>
    <property type="gene ID" value="PEQ_0000301801"/>
</dbReference>
<keyword evidence="1" id="KW-0472">Membrane</keyword>
<reference evidence="3" key="1">
    <citation type="submission" date="2022-11" db="UniProtKB">
        <authorList>
            <consortium name="WormBaseParasite"/>
        </authorList>
    </citation>
    <scope>IDENTIFICATION</scope>
</reference>
<accession>A0A914RMD4</accession>
<dbReference type="AlphaFoldDB" id="A0A914RMD4"/>
<evidence type="ECO:0000313" key="2">
    <source>
        <dbReference type="Proteomes" id="UP000887564"/>
    </source>
</evidence>
<sequence>MFSRHPTRIDTLRPDRSQFFFFLASLVVGVAYPLVHSISTALLILSDVFSRDLFLACVPTSNNFAGVMVGSEENRIVVATGFLIVESKGENYERNTVLLDKAA</sequence>
<protein>
    <submittedName>
        <fullName evidence="3">Uncharacterized protein</fullName>
    </submittedName>
</protein>
<evidence type="ECO:0000256" key="1">
    <source>
        <dbReference type="SAM" id="Phobius"/>
    </source>
</evidence>
<proteinExistence type="predicted"/>
<keyword evidence="2" id="KW-1185">Reference proteome</keyword>
<feature type="transmembrane region" description="Helical" evidence="1">
    <location>
        <begin position="20"/>
        <end position="45"/>
    </location>
</feature>
<keyword evidence="1" id="KW-0812">Transmembrane</keyword>
<evidence type="ECO:0000313" key="3">
    <source>
        <dbReference type="WBParaSite" id="PEQ_0000301801-mRNA-1"/>
    </source>
</evidence>
<organism evidence="2 3">
    <name type="scientific">Parascaris equorum</name>
    <name type="common">Equine roundworm</name>
    <dbReference type="NCBI Taxonomy" id="6256"/>
    <lineage>
        <taxon>Eukaryota</taxon>
        <taxon>Metazoa</taxon>
        <taxon>Ecdysozoa</taxon>
        <taxon>Nematoda</taxon>
        <taxon>Chromadorea</taxon>
        <taxon>Rhabditida</taxon>
        <taxon>Spirurina</taxon>
        <taxon>Ascaridomorpha</taxon>
        <taxon>Ascaridoidea</taxon>
        <taxon>Ascarididae</taxon>
        <taxon>Parascaris</taxon>
    </lineage>
</organism>
<dbReference type="Proteomes" id="UP000887564">
    <property type="component" value="Unplaced"/>
</dbReference>
<keyword evidence="1" id="KW-1133">Transmembrane helix</keyword>
<name>A0A914RMD4_PAREQ</name>